<evidence type="ECO:0000313" key="12">
    <source>
        <dbReference type="Proteomes" id="UP000734854"/>
    </source>
</evidence>
<evidence type="ECO:0000256" key="6">
    <source>
        <dbReference type="ARBA" id="ARBA00022989"/>
    </source>
</evidence>
<protein>
    <recommendedName>
        <fullName evidence="10">Leucine-rich repeat-containing N-terminal plant-type domain-containing protein</fullName>
    </recommendedName>
</protein>
<organism evidence="11 12">
    <name type="scientific">Zingiber officinale</name>
    <name type="common">Ginger</name>
    <name type="synonym">Amomum zingiber</name>
    <dbReference type="NCBI Taxonomy" id="94328"/>
    <lineage>
        <taxon>Eukaryota</taxon>
        <taxon>Viridiplantae</taxon>
        <taxon>Streptophyta</taxon>
        <taxon>Embryophyta</taxon>
        <taxon>Tracheophyta</taxon>
        <taxon>Spermatophyta</taxon>
        <taxon>Magnoliopsida</taxon>
        <taxon>Liliopsida</taxon>
        <taxon>Zingiberales</taxon>
        <taxon>Zingiberaceae</taxon>
        <taxon>Zingiber</taxon>
    </lineage>
</organism>
<evidence type="ECO:0000256" key="5">
    <source>
        <dbReference type="ARBA" id="ARBA00022737"/>
    </source>
</evidence>
<keyword evidence="3" id="KW-0812">Transmembrane</keyword>
<keyword evidence="4" id="KW-0732">Signal</keyword>
<evidence type="ECO:0000256" key="9">
    <source>
        <dbReference type="ARBA" id="ARBA00023180"/>
    </source>
</evidence>
<dbReference type="InterPro" id="IPR013210">
    <property type="entry name" value="LRR_N_plant-typ"/>
</dbReference>
<keyword evidence="7" id="KW-0472">Membrane</keyword>
<dbReference type="InterPro" id="IPR001611">
    <property type="entry name" value="Leu-rich_rpt"/>
</dbReference>
<dbReference type="InterPro" id="IPR003591">
    <property type="entry name" value="Leu-rich_rpt_typical-subtyp"/>
</dbReference>
<evidence type="ECO:0000256" key="4">
    <source>
        <dbReference type="ARBA" id="ARBA00022729"/>
    </source>
</evidence>
<keyword evidence="8" id="KW-0675">Receptor</keyword>
<dbReference type="SMART" id="SM00369">
    <property type="entry name" value="LRR_TYP"/>
    <property type="match status" value="8"/>
</dbReference>
<dbReference type="Proteomes" id="UP000734854">
    <property type="component" value="Unassembled WGS sequence"/>
</dbReference>
<feature type="domain" description="Leucine-rich repeat-containing N-terminal plant-type" evidence="10">
    <location>
        <begin position="63"/>
        <end position="78"/>
    </location>
</feature>
<dbReference type="EMBL" id="JACMSC010000006">
    <property type="protein sequence ID" value="KAG6517737.1"/>
    <property type="molecule type" value="Genomic_DNA"/>
</dbReference>
<dbReference type="Pfam" id="PF08263">
    <property type="entry name" value="LRRNT_2"/>
    <property type="match status" value="4"/>
</dbReference>
<comment type="subcellular location">
    <subcellularLocation>
        <location evidence="1">Cell membrane</location>
        <topology evidence="1">Single-pass membrane protein</topology>
    </subcellularLocation>
</comment>
<name>A0A8J5HB01_ZINOF</name>
<dbReference type="SUPFAM" id="SSF52058">
    <property type="entry name" value="L domain-like"/>
    <property type="match status" value="2"/>
</dbReference>
<keyword evidence="6" id="KW-1133">Transmembrane helix</keyword>
<feature type="domain" description="Leucine-rich repeat-containing N-terminal plant-type" evidence="10">
    <location>
        <begin position="172"/>
        <end position="212"/>
    </location>
</feature>
<dbReference type="PANTHER" id="PTHR27000:SF642">
    <property type="entry name" value="INACTIVE LEUCINE-RICH REPEAT RECEPTOR KINASE XIAO-RELATED"/>
    <property type="match status" value="1"/>
</dbReference>
<evidence type="ECO:0000256" key="8">
    <source>
        <dbReference type="ARBA" id="ARBA00023170"/>
    </source>
</evidence>
<reference evidence="11 12" key="1">
    <citation type="submission" date="2020-08" db="EMBL/GenBank/DDBJ databases">
        <title>Plant Genome Project.</title>
        <authorList>
            <person name="Zhang R.-G."/>
        </authorList>
    </citation>
    <scope>NUCLEOTIDE SEQUENCE [LARGE SCALE GENOMIC DNA]</scope>
    <source>
        <tissue evidence="11">Rhizome</tissue>
    </source>
</reference>
<dbReference type="AlphaFoldDB" id="A0A8J5HB01"/>
<sequence length="866" mass="94723">MLFELLECHWLFALDLRFNSFNGTIPTSFENLSHISQFKLQENDFSSLSSNLILPPSVNSTRNSSYPSRCRWAGISCDRSGYVTSIELPVLRISDSLGKEIGLLRHLKKLNLAANDLSGFIPSELGNCTLLEHLKLSNNFLSRLIPMTIDDLAEMDVSQNDLEGNISFSNALNSDGIALLALSRNLILPPSVNSTRNSSYPSRCRWGGISCDRSGYVTSIELPVLRISDSLGKEIGLLRCLKKLNLAANDLSRFIPSELGNCTLLEHLKLSNNFLSAMLNSDGIALLALSSNLILPPSVNSTRNSSYPSRCRWAGISCDRSGYATSIELPVLRISDSLGKEIGLLRCLKKLNLAANDLSRFIPSELGNCTLLEHLKLSNNFLSEIWLLGRLKKLNLAANDLSGFVPSELGDCTLLEHLKLSNNFLSGNNMLNGTIPPGLANFSSLKRLVLSHNNLSDSIPEFFVASNLLYIDLSFNKRNGQIPQTVGNIVNLTMINLSMNKLDGPIPRQIENLSNLQLLNLFNNNLKDSMDEDSTSEALISKSNGSPNPPSTMCCHVRHNPIGLRCALEATLCLRGHHAITPNDVLASGMETPTLQSVCTLIISRLLGAPLDGSSEALSSGVLGPGSVLASRVYCRKMQFGANHVALRCVSKSDQRRWKQKVWPWRGGIQIDGNALNSDGIALLALSSNLILPQSVNSTRNSSDPSPCRWAGISYNRSGYVTSIELPVLRISDSLGKEIGLNRRLKKLNLVANDLSRFIPSELGNCTLLEHLKLSNNFLSGEIPVTLQNLEKLSNLALYENSLSGNIPSLLFQRPSLEIIYLNDNNLNGSIPSFNANACNVKLLQLGQNNLSGTLPYSIGNCSELQ</sequence>
<evidence type="ECO:0000259" key="10">
    <source>
        <dbReference type="Pfam" id="PF08263"/>
    </source>
</evidence>
<dbReference type="InterPro" id="IPR032675">
    <property type="entry name" value="LRR_dom_sf"/>
</dbReference>
<dbReference type="PANTHER" id="PTHR27000">
    <property type="entry name" value="LEUCINE-RICH REPEAT RECEPTOR-LIKE PROTEIN KINASE FAMILY PROTEIN-RELATED"/>
    <property type="match status" value="1"/>
</dbReference>
<evidence type="ECO:0000256" key="1">
    <source>
        <dbReference type="ARBA" id="ARBA00004162"/>
    </source>
</evidence>
<evidence type="ECO:0000256" key="7">
    <source>
        <dbReference type="ARBA" id="ARBA00023136"/>
    </source>
</evidence>
<keyword evidence="9" id="KW-0325">Glycoprotein</keyword>
<keyword evidence="12" id="KW-1185">Reference proteome</keyword>
<evidence type="ECO:0000256" key="3">
    <source>
        <dbReference type="ARBA" id="ARBA00022692"/>
    </source>
</evidence>
<feature type="domain" description="Leucine-rich repeat-containing N-terminal plant-type" evidence="10">
    <location>
        <begin position="676"/>
        <end position="714"/>
    </location>
</feature>
<dbReference type="Pfam" id="PF00560">
    <property type="entry name" value="LRR_1"/>
    <property type="match status" value="8"/>
</dbReference>
<keyword evidence="5" id="KW-0677">Repeat</keyword>
<dbReference type="SUPFAM" id="SSF52047">
    <property type="entry name" value="RNI-like"/>
    <property type="match status" value="1"/>
</dbReference>
<dbReference type="FunFam" id="3.80.10.10:FF:000041">
    <property type="entry name" value="LRR receptor-like serine/threonine-protein kinase ERECTA"/>
    <property type="match status" value="2"/>
</dbReference>
<keyword evidence="2" id="KW-0433">Leucine-rich repeat</keyword>
<feature type="domain" description="Leucine-rich repeat-containing N-terminal plant-type" evidence="10">
    <location>
        <begin position="279"/>
        <end position="319"/>
    </location>
</feature>
<dbReference type="Gene3D" id="3.80.10.10">
    <property type="entry name" value="Ribonuclease Inhibitor"/>
    <property type="match status" value="5"/>
</dbReference>
<gene>
    <name evidence="11" type="ORF">ZIOFF_021135</name>
</gene>
<proteinExistence type="predicted"/>
<evidence type="ECO:0000256" key="2">
    <source>
        <dbReference type="ARBA" id="ARBA00022614"/>
    </source>
</evidence>
<evidence type="ECO:0000313" key="11">
    <source>
        <dbReference type="EMBL" id="KAG6517737.1"/>
    </source>
</evidence>
<accession>A0A8J5HB01</accession>
<comment type="caution">
    <text evidence="11">The sequence shown here is derived from an EMBL/GenBank/DDBJ whole genome shotgun (WGS) entry which is preliminary data.</text>
</comment>
<dbReference type="PROSITE" id="PS51450">
    <property type="entry name" value="LRR"/>
    <property type="match status" value="1"/>
</dbReference>
<dbReference type="GO" id="GO:0005886">
    <property type="term" value="C:plasma membrane"/>
    <property type="evidence" value="ECO:0007669"/>
    <property type="project" value="UniProtKB-SubCell"/>
</dbReference>